<sequence>MNMLRTLVIAIIVGLMTLSIDARIIEVEGSARIVNGDTQAARNQAIKSALQQALLMTGSSITSVQSIVNGVVNNNQTQVSATGNVERVDVLREEMRDGRLFVLIQAEIWQREQSCRGSHYKAGVTIAPFEFSNREHAAYGQIWNLGDISAQHLARDIASQSDQLFVNHTLRRNAGLQAALDNLNLAEVGRIGRQIGYANDSQFVILGIFDDLSVTEKSAFLGVFDQQPTRHFALTLYLIDAMSGDLITRARVEGAEPWTFPRNAQVDVATTQFWDAPFGVALASSLEELASGVQMQVQCRPVRGRVVWHDRQQVQVNLGSSHGVKIGDQLNVVHPSNYVDDQGHFRQRWQVSRFTVTVEQVQADSAVASINGPDVLTNVQVNDWVVPAAKPDNGNVQ</sequence>
<dbReference type="Gene3D" id="3.40.50.10610">
    <property type="entry name" value="ABC-type transport auxiliary lipoprotein component"/>
    <property type="match status" value="1"/>
</dbReference>
<proteinExistence type="predicted"/>
<name>A0A432XYQ8_9GAMM</name>
<evidence type="ECO:0000259" key="1">
    <source>
        <dbReference type="Pfam" id="PF16538"/>
    </source>
</evidence>
<evidence type="ECO:0000259" key="3">
    <source>
        <dbReference type="Pfam" id="PF16548"/>
    </source>
</evidence>
<feature type="domain" description="Flagellar assembly protein T middle" evidence="2">
    <location>
        <begin position="113"/>
        <end position="268"/>
    </location>
</feature>
<dbReference type="Proteomes" id="UP000287330">
    <property type="component" value="Unassembled WGS sequence"/>
</dbReference>
<dbReference type="InterPro" id="IPR032386">
    <property type="entry name" value="FlgT_M"/>
</dbReference>
<dbReference type="AlphaFoldDB" id="A0A432XYQ8"/>
<protein>
    <recommendedName>
        <fullName evidence="6">Flagellar biosynthesis protein FlgT</fullName>
    </recommendedName>
</protein>
<accession>A0A432XYQ8</accession>
<dbReference type="Pfam" id="PF16539">
    <property type="entry name" value="FlgT_M"/>
    <property type="match status" value="1"/>
</dbReference>
<keyword evidence="5" id="KW-1185">Reference proteome</keyword>
<dbReference type="Gene3D" id="2.40.10.410">
    <property type="entry name" value="FlgT, C-terminal domain"/>
    <property type="match status" value="1"/>
</dbReference>
<evidence type="ECO:0000259" key="2">
    <source>
        <dbReference type="Pfam" id="PF16539"/>
    </source>
</evidence>
<dbReference type="InterPro" id="IPR032370">
    <property type="entry name" value="FlgT_N"/>
</dbReference>
<dbReference type="Gene3D" id="3.30.1660.40">
    <property type="entry name" value="FlgT, N-terminal domain"/>
    <property type="match status" value="1"/>
</dbReference>
<dbReference type="InterPro" id="IPR038180">
    <property type="entry name" value="FlgT_N_sf"/>
</dbReference>
<dbReference type="Pfam" id="PF16548">
    <property type="entry name" value="FlgT_N"/>
    <property type="match status" value="1"/>
</dbReference>
<feature type="domain" description="Flagellar assembly protein T N-terminal" evidence="3">
    <location>
        <begin position="24"/>
        <end position="109"/>
    </location>
</feature>
<gene>
    <name evidence="4" type="ORF">CWE25_07745</name>
</gene>
<evidence type="ECO:0000313" key="5">
    <source>
        <dbReference type="Proteomes" id="UP000287330"/>
    </source>
</evidence>
<dbReference type="Pfam" id="PF16538">
    <property type="entry name" value="FlgT_C"/>
    <property type="match status" value="1"/>
</dbReference>
<dbReference type="InterPro" id="IPR032388">
    <property type="entry name" value="FlgT_C"/>
</dbReference>
<feature type="domain" description="Flagellar assembly protein T C-terminal" evidence="1">
    <location>
        <begin position="312"/>
        <end position="386"/>
    </location>
</feature>
<comment type="caution">
    <text evidence="4">The sequence shown here is derived from an EMBL/GenBank/DDBJ whole genome shotgun (WGS) entry which is preliminary data.</text>
</comment>
<dbReference type="InterPro" id="IPR038165">
    <property type="entry name" value="FlgT_C_sf"/>
</dbReference>
<evidence type="ECO:0000313" key="4">
    <source>
        <dbReference type="EMBL" id="RUO53773.1"/>
    </source>
</evidence>
<dbReference type="EMBL" id="PIPV01000005">
    <property type="protein sequence ID" value="RUO53773.1"/>
    <property type="molecule type" value="Genomic_DNA"/>
</dbReference>
<reference evidence="5" key="1">
    <citation type="journal article" date="2018" name="Front. Microbiol.">
        <title>Genome-Based Analysis Reveals the Taxonomy and Diversity of the Family Idiomarinaceae.</title>
        <authorList>
            <person name="Liu Y."/>
            <person name="Lai Q."/>
            <person name="Shao Z."/>
        </authorList>
    </citation>
    <scope>NUCLEOTIDE SEQUENCE [LARGE SCALE GENOMIC DNA]</scope>
    <source>
        <strain evidence="5">F23</strain>
    </source>
</reference>
<organism evidence="4 5">
    <name type="scientific">Idiomarina fontislapidosi</name>
    <dbReference type="NCBI Taxonomy" id="263723"/>
    <lineage>
        <taxon>Bacteria</taxon>
        <taxon>Pseudomonadati</taxon>
        <taxon>Pseudomonadota</taxon>
        <taxon>Gammaproteobacteria</taxon>
        <taxon>Alteromonadales</taxon>
        <taxon>Idiomarinaceae</taxon>
        <taxon>Idiomarina</taxon>
    </lineage>
</organism>
<dbReference type="OrthoDB" id="8778507at2"/>
<evidence type="ECO:0008006" key="6">
    <source>
        <dbReference type="Google" id="ProtNLM"/>
    </source>
</evidence>